<accession>A0ABV0GL30</accession>
<dbReference type="Pfam" id="PF13205">
    <property type="entry name" value="Big_5"/>
    <property type="match status" value="1"/>
</dbReference>
<evidence type="ECO:0000256" key="1">
    <source>
        <dbReference type="ARBA" id="ARBA00022729"/>
    </source>
</evidence>
<comment type="caution">
    <text evidence="4">The sequence shown here is derived from an EMBL/GenBank/DDBJ whole genome shotgun (WGS) entry which is preliminary data.</text>
</comment>
<dbReference type="InterPro" id="IPR032812">
    <property type="entry name" value="SbsA_Ig"/>
</dbReference>
<organism evidence="4 5">
    <name type="scientific">Roseateles flavus</name>
    <dbReference type="NCBI Taxonomy" id="3149041"/>
    <lineage>
        <taxon>Bacteria</taxon>
        <taxon>Pseudomonadati</taxon>
        <taxon>Pseudomonadota</taxon>
        <taxon>Betaproteobacteria</taxon>
        <taxon>Burkholderiales</taxon>
        <taxon>Sphaerotilaceae</taxon>
        <taxon>Roseateles</taxon>
    </lineage>
</organism>
<dbReference type="PROSITE" id="PS51257">
    <property type="entry name" value="PROKAR_LIPOPROTEIN"/>
    <property type="match status" value="1"/>
</dbReference>
<sequence length="378" mass="37990">MKNAKSSSHPYGLAAAMAFAAALAGCGGGGGGGGSGAPATVPVDTTPPTLAANAQITPTPGATGVAYAATVSFSASEALSSADIQLRCDGAAVPGKTVIAGAVATFTPTAPGLVASAQCTATLNGPGTKDMAGNAFASNVTLGSFTVRPLDCPTATTNEAPAYGGSKLVAACGNVFIDPVVPKNLYPGLVALMTSARDANKAAYGSLVAALSDLVVCDSNPCADYFAGPSHRNTTLPPNTYAGQYVTPRMTVVLTSATWNRNQAVLSHELSHVEVNARIGAQHVPAWFDEGLATYIGGEPDCSGVSAKGVADLRTLDLESTWVAYTGNPAKFTPTYCQARAEVAAWIAKNGKASVGTLLQGVGHGKSFSTLYGGLLTQ</sequence>
<proteinExistence type="predicted"/>
<dbReference type="RefSeq" id="WP_347613338.1">
    <property type="nucleotide sequence ID" value="NZ_JBDPZC010000018.1"/>
</dbReference>
<evidence type="ECO:0000313" key="5">
    <source>
        <dbReference type="Proteomes" id="UP001462640"/>
    </source>
</evidence>
<name>A0ABV0GL30_9BURK</name>
<feature type="domain" description="SbsA Ig-like" evidence="3">
    <location>
        <begin position="44"/>
        <end position="146"/>
    </location>
</feature>
<keyword evidence="5" id="KW-1185">Reference proteome</keyword>
<evidence type="ECO:0000256" key="2">
    <source>
        <dbReference type="SAM" id="SignalP"/>
    </source>
</evidence>
<feature type="chain" id="PRO_5046356545" evidence="2">
    <location>
        <begin position="25"/>
        <end position="378"/>
    </location>
</feature>
<dbReference type="EMBL" id="JBDPZC010000018">
    <property type="protein sequence ID" value="MEO3715715.1"/>
    <property type="molecule type" value="Genomic_DNA"/>
</dbReference>
<protein>
    <submittedName>
        <fullName evidence="4">Ig-like domain-containing protein</fullName>
    </submittedName>
</protein>
<evidence type="ECO:0000259" key="3">
    <source>
        <dbReference type="Pfam" id="PF13205"/>
    </source>
</evidence>
<gene>
    <name evidence="4" type="ORF">ABDJ40_23315</name>
</gene>
<reference evidence="4 5" key="1">
    <citation type="submission" date="2024-05" db="EMBL/GenBank/DDBJ databases">
        <title>Roseateles sp. 2.12 16S ribosomal RNA gene Genome sequencing and assembly.</title>
        <authorList>
            <person name="Woo H."/>
        </authorList>
    </citation>
    <scope>NUCLEOTIDE SEQUENCE [LARGE SCALE GENOMIC DNA]</scope>
    <source>
        <strain evidence="4 5">2.12</strain>
    </source>
</reference>
<dbReference type="Proteomes" id="UP001462640">
    <property type="component" value="Unassembled WGS sequence"/>
</dbReference>
<feature type="signal peptide" evidence="2">
    <location>
        <begin position="1"/>
        <end position="24"/>
    </location>
</feature>
<keyword evidence="1 2" id="KW-0732">Signal</keyword>
<evidence type="ECO:0000313" key="4">
    <source>
        <dbReference type="EMBL" id="MEO3715715.1"/>
    </source>
</evidence>